<keyword evidence="5 13" id="KW-0812">Transmembrane</keyword>
<evidence type="ECO:0000256" key="8">
    <source>
        <dbReference type="ARBA" id="ARBA00022989"/>
    </source>
</evidence>
<evidence type="ECO:0000256" key="4">
    <source>
        <dbReference type="ARBA" id="ARBA00022673"/>
    </source>
</evidence>
<evidence type="ECO:0000256" key="13">
    <source>
        <dbReference type="SAM" id="Phobius"/>
    </source>
</evidence>
<feature type="transmembrane region" description="Helical" evidence="13">
    <location>
        <begin position="162"/>
        <end position="182"/>
    </location>
</feature>
<dbReference type="InterPro" id="IPR050599">
    <property type="entry name" value="VDCC_alpha-1_subunit"/>
</dbReference>
<feature type="domain" description="Ion transport" evidence="14">
    <location>
        <begin position="92"/>
        <end position="251"/>
    </location>
</feature>
<evidence type="ECO:0000256" key="10">
    <source>
        <dbReference type="ARBA" id="ARBA00023136"/>
    </source>
</evidence>
<comment type="subcellular location">
    <subcellularLocation>
        <location evidence="1">Membrane</location>
        <topology evidence="1">Multi-pass membrane protein</topology>
    </subcellularLocation>
</comment>
<dbReference type="GO" id="GO:0007268">
    <property type="term" value="P:chemical synaptic transmission"/>
    <property type="evidence" value="ECO:0007669"/>
    <property type="project" value="TreeGrafter"/>
</dbReference>
<keyword evidence="7" id="KW-0851">Voltage-gated channel</keyword>
<evidence type="ECO:0000256" key="9">
    <source>
        <dbReference type="ARBA" id="ARBA00023065"/>
    </source>
</evidence>
<dbReference type="Pfam" id="PF00520">
    <property type="entry name" value="Ion_trans"/>
    <property type="match status" value="1"/>
</dbReference>
<dbReference type="FunFam" id="1.20.120.350:FF:000015">
    <property type="entry name" value="Voltage-dependent N-type calcium channel subunit alpha"/>
    <property type="match status" value="1"/>
</dbReference>
<dbReference type="GO" id="GO:0005891">
    <property type="term" value="C:voltage-gated calcium channel complex"/>
    <property type="evidence" value="ECO:0007669"/>
    <property type="project" value="TreeGrafter"/>
</dbReference>
<keyword evidence="9" id="KW-0406">Ion transport</keyword>
<keyword evidence="2" id="KW-0813">Transport</keyword>
<dbReference type="SUPFAM" id="SSF81324">
    <property type="entry name" value="Voltage-gated potassium channels"/>
    <property type="match status" value="1"/>
</dbReference>
<dbReference type="GO" id="GO:0045202">
    <property type="term" value="C:synapse"/>
    <property type="evidence" value="ECO:0007669"/>
    <property type="project" value="GOC"/>
</dbReference>
<dbReference type="InterPro" id="IPR005821">
    <property type="entry name" value="Ion_trans_dom"/>
</dbReference>
<reference evidence="15" key="2">
    <citation type="submission" date="2025-09" db="UniProtKB">
        <authorList>
            <consortium name="Ensembl"/>
        </authorList>
    </citation>
    <scope>IDENTIFICATION</scope>
</reference>
<keyword evidence="4" id="KW-0107">Calcium channel</keyword>
<evidence type="ECO:0000259" key="14">
    <source>
        <dbReference type="Pfam" id="PF00520"/>
    </source>
</evidence>
<feature type="transmembrane region" description="Helical" evidence="13">
    <location>
        <begin position="129"/>
        <end position="150"/>
    </location>
</feature>
<dbReference type="Gene3D" id="1.20.120.350">
    <property type="entry name" value="Voltage-gated potassium channels. Chain C"/>
    <property type="match status" value="1"/>
</dbReference>
<dbReference type="InterPro" id="IPR027359">
    <property type="entry name" value="Volt_channel_dom_sf"/>
</dbReference>
<dbReference type="GO" id="GO:0008331">
    <property type="term" value="F:high voltage-gated calcium channel activity"/>
    <property type="evidence" value="ECO:0007669"/>
    <property type="project" value="TreeGrafter"/>
</dbReference>
<feature type="transmembrane region" description="Helical" evidence="13">
    <location>
        <begin position="90"/>
        <end position="108"/>
    </location>
</feature>
<keyword evidence="3" id="KW-0109">Calcium transport</keyword>
<keyword evidence="8 13" id="KW-1133">Transmembrane helix</keyword>
<organism evidence="15 16">
    <name type="scientific">Periophthalmus magnuspinnatus</name>
    <dbReference type="NCBI Taxonomy" id="409849"/>
    <lineage>
        <taxon>Eukaryota</taxon>
        <taxon>Metazoa</taxon>
        <taxon>Chordata</taxon>
        <taxon>Craniata</taxon>
        <taxon>Vertebrata</taxon>
        <taxon>Euteleostomi</taxon>
        <taxon>Actinopterygii</taxon>
        <taxon>Neopterygii</taxon>
        <taxon>Teleostei</taxon>
        <taxon>Neoteleostei</taxon>
        <taxon>Acanthomorphata</taxon>
        <taxon>Gobiaria</taxon>
        <taxon>Gobiiformes</taxon>
        <taxon>Gobioidei</taxon>
        <taxon>Gobiidae</taxon>
        <taxon>Oxudercinae</taxon>
        <taxon>Periophthalmus</taxon>
    </lineage>
</organism>
<dbReference type="STRING" id="409849.ENSPMGP00000007560"/>
<protein>
    <recommendedName>
        <fullName evidence="14">Ion transport domain-containing protein</fullName>
    </recommendedName>
</protein>
<evidence type="ECO:0000256" key="1">
    <source>
        <dbReference type="ARBA" id="ARBA00004141"/>
    </source>
</evidence>
<keyword evidence="16" id="KW-1185">Reference proteome</keyword>
<dbReference type="GO" id="GO:0043025">
    <property type="term" value="C:neuronal cell body"/>
    <property type="evidence" value="ECO:0007669"/>
    <property type="project" value="TreeGrafter"/>
</dbReference>
<dbReference type="Gene3D" id="1.10.287.70">
    <property type="match status" value="1"/>
</dbReference>
<proteinExistence type="predicted"/>
<dbReference type="Proteomes" id="UP000261520">
    <property type="component" value="Unplaced"/>
</dbReference>
<feature type="transmembrane region" description="Helical" evidence="13">
    <location>
        <begin position="217"/>
        <end position="240"/>
    </location>
</feature>
<keyword evidence="10 13" id="KW-0472">Membrane</keyword>
<dbReference type="AlphaFoldDB" id="A0A3B3ZSQ6"/>
<evidence type="ECO:0000256" key="3">
    <source>
        <dbReference type="ARBA" id="ARBA00022568"/>
    </source>
</evidence>
<dbReference type="Ensembl" id="ENSPMGT00000008044.1">
    <property type="protein sequence ID" value="ENSPMGP00000007560.1"/>
    <property type="gene ID" value="ENSPMGG00000006279.1"/>
</dbReference>
<accession>A0A3B3ZSQ6</accession>
<evidence type="ECO:0000256" key="7">
    <source>
        <dbReference type="ARBA" id="ARBA00022882"/>
    </source>
</evidence>
<evidence type="ECO:0000256" key="6">
    <source>
        <dbReference type="ARBA" id="ARBA00022837"/>
    </source>
</evidence>
<dbReference type="PANTHER" id="PTHR45628:SF5">
    <property type="entry name" value="VOLTAGE-DEPENDENT R-TYPE CALCIUM CHANNEL SUBUNIT ALPHA-1E"/>
    <property type="match status" value="1"/>
</dbReference>
<keyword evidence="6" id="KW-0106">Calcium</keyword>
<sequence>MARFGDDIPGLLSSGDGGSERNRNRDGAAVSTGGISPAFKQTKAQRARTMALYNPIPVRENCFTVNRSLFIFGEDNMVRKYAKKIIEWPYPLYMILATIIANCIVLALEQHLPGEDKTPMSKRLEKTEPYFIGMFCFEAGIKIIALGFVFHKGSYLRNGWNVMDFIVVFSGILAATGAYMNISVDLRTLRAVRVLRPLKLVSGIPSLQIVLKSIMKAMIPLLQIGLLLFFAILMFAIIGLEFYSGKLHSTCTPDPGIQGTNTLYSITFLHYSKNVPVIQLYGLQNVYIIKS</sequence>
<evidence type="ECO:0000256" key="2">
    <source>
        <dbReference type="ARBA" id="ARBA00022448"/>
    </source>
</evidence>
<dbReference type="GO" id="GO:0098703">
    <property type="term" value="P:calcium ion import across plasma membrane"/>
    <property type="evidence" value="ECO:0007669"/>
    <property type="project" value="TreeGrafter"/>
</dbReference>
<name>A0A3B3ZSQ6_9GOBI</name>
<evidence type="ECO:0000256" key="12">
    <source>
        <dbReference type="SAM" id="MobiDB-lite"/>
    </source>
</evidence>
<dbReference type="PANTHER" id="PTHR45628">
    <property type="entry name" value="VOLTAGE-DEPENDENT CALCIUM CHANNEL TYPE A SUBUNIT ALPHA-1"/>
    <property type="match status" value="1"/>
</dbReference>
<evidence type="ECO:0000256" key="5">
    <source>
        <dbReference type="ARBA" id="ARBA00022692"/>
    </source>
</evidence>
<feature type="region of interest" description="Disordered" evidence="12">
    <location>
        <begin position="1"/>
        <end position="35"/>
    </location>
</feature>
<keyword evidence="11" id="KW-0407">Ion channel</keyword>
<evidence type="ECO:0000256" key="11">
    <source>
        <dbReference type="ARBA" id="ARBA00023303"/>
    </source>
</evidence>
<reference evidence="15" key="1">
    <citation type="submission" date="2025-08" db="UniProtKB">
        <authorList>
            <consortium name="Ensembl"/>
        </authorList>
    </citation>
    <scope>IDENTIFICATION</scope>
</reference>
<evidence type="ECO:0000313" key="15">
    <source>
        <dbReference type="Ensembl" id="ENSPMGP00000007560.1"/>
    </source>
</evidence>
<evidence type="ECO:0000313" key="16">
    <source>
        <dbReference type="Proteomes" id="UP000261520"/>
    </source>
</evidence>